<dbReference type="SMART" id="SM00220">
    <property type="entry name" value="S_TKc"/>
    <property type="match status" value="1"/>
</dbReference>
<dbReference type="Gene3D" id="3.30.200.20">
    <property type="entry name" value="Phosphorylase Kinase, domain 1"/>
    <property type="match status" value="1"/>
</dbReference>
<dbReference type="InterPro" id="IPR008271">
    <property type="entry name" value="Ser/Thr_kinase_AS"/>
</dbReference>
<dbReference type="PROSITE" id="PS50011">
    <property type="entry name" value="PROTEIN_KINASE_DOM"/>
    <property type="match status" value="1"/>
</dbReference>
<feature type="compositionally biased region" description="Basic and acidic residues" evidence="5">
    <location>
        <begin position="676"/>
        <end position="686"/>
    </location>
</feature>
<feature type="domain" description="Protein kinase" evidence="7">
    <location>
        <begin position="170"/>
        <end position="486"/>
    </location>
</feature>
<gene>
    <name evidence="8" type="ORF">H2201_004881</name>
</gene>
<dbReference type="InterPro" id="IPR017441">
    <property type="entry name" value="Protein_kinase_ATP_BS"/>
</dbReference>
<dbReference type="InterPro" id="IPR008984">
    <property type="entry name" value="SMAD_FHA_dom_sf"/>
</dbReference>
<dbReference type="InterPro" id="IPR011009">
    <property type="entry name" value="Kinase-like_dom_sf"/>
</dbReference>
<evidence type="ECO:0000256" key="1">
    <source>
        <dbReference type="ARBA" id="ARBA00005575"/>
    </source>
</evidence>
<protein>
    <recommendedName>
        <fullName evidence="10">CAMK protein kinase</fullName>
    </recommendedName>
</protein>
<evidence type="ECO:0008006" key="10">
    <source>
        <dbReference type="Google" id="ProtNLM"/>
    </source>
</evidence>
<dbReference type="PROSITE" id="PS00107">
    <property type="entry name" value="PROTEIN_KINASE_ATP"/>
    <property type="match status" value="1"/>
</dbReference>
<dbReference type="SUPFAM" id="SSF49879">
    <property type="entry name" value="SMAD/FHA domain"/>
    <property type="match status" value="1"/>
</dbReference>
<keyword evidence="2 4" id="KW-0547">Nucleotide-binding</keyword>
<dbReference type="Gene3D" id="1.10.510.10">
    <property type="entry name" value="Transferase(Phosphotransferase) domain 1"/>
    <property type="match status" value="1"/>
</dbReference>
<comment type="caution">
    <text evidence="8">The sequence shown here is derived from an EMBL/GenBank/DDBJ whole genome shotgun (WGS) entry which is preliminary data.</text>
</comment>
<dbReference type="CDD" id="cd22670">
    <property type="entry name" value="FHA_MEK1-like"/>
    <property type="match status" value="1"/>
</dbReference>
<dbReference type="PANTHER" id="PTHR24347">
    <property type="entry name" value="SERINE/THREONINE-PROTEIN KINASE"/>
    <property type="match status" value="1"/>
</dbReference>
<organism evidence="8 9">
    <name type="scientific">Coniosporium apollinis</name>
    <dbReference type="NCBI Taxonomy" id="61459"/>
    <lineage>
        <taxon>Eukaryota</taxon>
        <taxon>Fungi</taxon>
        <taxon>Dikarya</taxon>
        <taxon>Ascomycota</taxon>
        <taxon>Pezizomycotina</taxon>
        <taxon>Dothideomycetes</taxon>
        <taxon>Dothideomycetes incertae sedis</taxon>
        <taxon>Coniosporium</taxon>
    </lineage>
</organism>
<feature type="region of interest" description="Disordered" evidence="5">
    <location>
        <begin position="665"/>
        <end position="697"/>
    </location>
</feature>
<dbReference type="Pfam" id="PF00498">
    <property type="entry name" value="FHA"/>
    <property type="match status" value="1"/>
</dbReference>
<dbReference type="Pfam" id="PF00069">
    <property type="entry name" value="Pkinase"/>
    <property type="match status" value="1"/>
</dbReference>
<comment type="similarity">
    <text evidence="1">Belongs to the protein kinase superfamily. CAMK Ser/Thr protein kinase family. CHEK2 subfamily.</text>
</comment>
<reference evidence="8" key="1">
    <citation type="submission" date="2022-10" db="EMBL/GenBank/DDBJ databases">
        <title>Culturing micro-colonial fungi from biological soil crusts in the Mojave desert and describing Neophaeococcomyces mojavensis, and introducing the new genera and species Taxawa tesnikishii.</title>
        <authorList>
            <person name="Kurbessoian T."/>
            <person name="Stajich J.E."/>
        </authorList>
    </citation>
    <scope>NUCLEOTIDE SEQUENCE</scope>
    <source>
        <strain evidence="8">TK_1</strain>
    </source>
</reference>
<dbReference type="PROSITE" id="PS00108">
    <property type="entry name" value="PROTEIN_KINASE_ST"/>
    <property type="match status" value="1"/>
</dbReference>
<keyword evidence="9" id="KW-1185">Reference proteome</keyword>
<sequence length="726" mass="81499">MSVGKESMMVSPSCSQDRLDVACLEVWIDNEYFGSIPIQPNDDFYIGRDEKTSYWHWPDPTISNRHLRIHCIVYEEDSTADVPPLVYAEDLSSNGTYLRRAGDVTEQDGQPYGMLMGARSGAVLLGHEDQLRMTPSLVLVYNSFHQSPAAGKQCDAVQAQEKEAFERHYQITNRRLGVGGNGSVFAALHRRSQRQLACKVVDLRKDETDVDPLGTGLRPADTNIPLQSQQYQAEKWRQHLQMRFREFDILKDLSHPNIITLEKVFYSPNTIYIFQGLVTGGDLFSYLEYKGGRLEAAEAAMVVRQILKAVEYLHDRGIVHRDLKPDNVLMTSLTAGARIVLTDFGNARHIPDVSQQPHRTDQVKRRMFTVVGTLEYAAPEIYKINRTIPSNEGYSKAVDMWSIGAITAALVTGDVIFTNRNHPLYQKEPARVILSMAAACDLSAMNANVGTWESIGERPKDFIRRLLVLDETARMTVKHALAHKWFTKKSHADQLEAIYQRVIKGWRPRRKIFNIVEPLEAGSLPEPYPAVSTSTIPSPQSISRYFRAPRSAPEHIVVLGSPRKLAHTPLPTIAEEADVPALDQNLDAGMTDSSASNRIQGAPSSQESNTSMNVKINQMELFGQEEEFSMAGDLTPDLQPCFAEEDMKHTNAEFYDDVPHSMGRMSSPSLASVDKSMPEAVRETPPPKKRRSPDDDMFECETQRDIGSLATVQDHPALIPKRLRPI</sequence>
<dbReference type="Proteomes" id="UP001172684">
    <property type="component" value="Unassembled WGS sequence"/>
</dbReference>
<evidence type="ECO:0000313" key="8">
    <source>
        <dbReference type="EMBL" id="KAJ9665016.1"/>
    </source>
</evidence>
<dbReference type="InterPro" id="IPR000719">
    <property type="entry name" value="Prot_kinase_dom"/>
</dbReference>
<keyword evidence="3 4" id="KW-0067">ATP-binding</keyword>
<evidence type="ECO:0000256" key="2">
    <source>
        <dbReference type="ARBA" id="ARBA00022741"/>
    </source>
</evidence>
<proteinExistence type="inferred from homology"/>
<feature type="domain" description="FHA" evidence="6">
    <location>
        <begin position="44"/>
        <end position="98"/>
    </location>
</feature>
<evidence type="ECO:0000313" key="9">
    <source>
        <dbReference type="Proteomes" id="UP001172684"/>
    </source>
</evidence>
<evidence type="ECO:0000259" key="6">
    <source>
        <dbReference type="PROSITE" id="PS50006"/>
    </source>
</evidence>
<accession>A0ABQ9NVF3</accession>
<dbReference type="InterPro" id="IPR000253">
    <property type="entry name" value="FHA_dom"/>
</dbReference>
<dbReference type="Gene3D" id="2.60.200.20">
    <property type="match status" value="1"/>
</dbReference>
<dbReference type="PROSITE" id="PS50006">
    <property type="entry name" value="FHA_DOMAIN"/>
    <property type="match status" value="1"/>
</dbReference>
<dbReference type="EMBL" id="JAPDRL010000033">
    <property type="protein sequence ID" value="KAJ9665016.1"/>
    <property type="molecule type" value="Genomic_DNA"/>
</dbReference>
<evidence type="ECO:0000256" key="3">
    <source>
        <dbReference type="ARBA" id="ARBA00022840"/>
    </source>
</evidence>
<evidence type="ECO:0000256" key="5">
    <source>
        <dbReference type="SAM" id="MobiDB-lite"/>
    </source>
</evidence>
<evidence type="ECO:0000256" key="4">
    <source>
        <dbReference type="PROSITE-ProRule" id="PRU10141"/>
    </source>
</evidence>
<evidence type="ECO:0000259" key="7">
    <source>
        <dbReference type="PROSITE" id="PS50011"/>
    </source>
</evidence>
<feature type="binding site" evidence="4">
    <location>
        <position position="199"/>
    </location>
    <ligand>
        <name>ATP</name>
        <dbReference type="ChEBI" id="CHEBI:30616"/>
    </ligand>
</feature>
<name>A0ABQ9NVF3_9PEZI</name>
<dbReference type="SUPFAM" id="SSF56112">
    <property type="entry name" value="Protein kinase-like (PK-like)"/>
    <property type="match status" value="1"/>
</dbReference>